<protein>
    <submittedName>
        <fullName evidence="7">C40 family peptidase</fullName>
    </submittedName>
</protein>
<dbReference type="AlphaFoldDB" id="A0A841T4S5"/>
<dbReference type="InterPro" id="IPR038765">
    <property type="entry name" value="Papain-like_cys_pep_sf"/>
</dbReference>
<evidence type="ECO:0000313" key="8">
    <source>
        <dbReference type="Proteomes" id="UP000574133"/>
    </source>
</evidence>
<evidence type="ECO:0000256" key="4">
    <source>
        <dbReference type="ARBA" id="ARBA00022807"/>
    </source>
</evidence>
<evidence type="ECO:0000313" key="7">
    <source>
        <dbReference type="EMBL" id="MBB6676334.1"/>
    </source>
</evidence>
<sequence>MTATAMKLWKKIVIAIACLTVFAAADIVVTPNAGQASAATLTDSQKADKIVALAKSLKGKVKYKFNVNNPSKLIFDCSSFTKYVFGKYGVSLKWGTKYQKNAGTYVAKKNLKKGDLIFFSSPSGTSKKITHVGIYMGDGLFIHDTIGSNFNGIAINKLSDYTKRYVTARRVI</sequence>
<organism evidence="7 8">
    <name type="scientific">Cohnella lubricantis</name>
    <dbReference type="NCBI Taxonomy" id="2163172"/>
    <lineage>
        <taxon>Bacteria</taxon>
        <taxon>Bacillati</taxon>
        <taxon>Bacillota</taxon>
        <taxon>Bacilli</taxon>
        <taxon>Bacillales</taxon>
        <taxon>Paenibacillaceae</taxon>
        <taxon>Cohnella</taxon>
    </lineage>
</organism>
<evidence type="ECO:0000256" key="1">
    <source>
        <dbReference type="ARBA" id="ARBA00007074"/>
    </source>
</evidence>
<dbReference type="InterPro" id="IPR051202">
    <property type="entry name" value="Peptidase_C40"/>
</dbReference>
<keyword evidence="5" id="KW-0732">Signal</keyword>
<gene>
    <name evidence="7" type="ORF">H4Q31_03230</name>
</gene>
<reference evidence="7 8" key="1">
    <citation type="submission" date="2020-08" db="EMBL/GenBank/DDBJ databases">
        <title>Cohnella phylogeny.</title>
        <authorList>
            <person name="Dunlap C."/>
        </authorList>
    </citation>
    <scope>NUCLEOTIDE SEQUENCE [LARGE SCALE GENOMIC DNA]</scope>
    <source>
        <strain evidence="7 8">DSM 103658</strain>
    </source>
</reference>
<dbReference type="RefSeq" id="WP_185177626.1">
    <property type="nucleotide sequence ID" value="NZ_CBCSEP010000018.1"/>
</dbReference>
<dbReference type="PANTHER" id="PTHR47053:SF1">
    <property type="entry name" value="MUREIN DD-ENDOPEPTIDASE MEPH-RELATED"/>
    <property type="match status" value="1"/>
</dbReference>
<evidence type="ECO:0000259" key="6">
    <source>
        <dbReference type="PROSITE" id="PS51935"/>
    </source>
</evidence>
<dbReference type="GO" id="GO:0008234">
    <property type="term" value="F:cysteine-type peptidase activity"/>
    <property type="evidence" value="ECO:0007669"/>
    <property type="project" value="UniProtKB-KW"/>
</dbReference>
<keyword evidence="4" id="KW-0788">Thiol protease</keyword>
<feature type="signal peptide" evidence="5">
    <location>
        <begin position="1"/>
        <end position="25"/>
    </location>
</feature>
<dbReference type="GO" id="GO:0006508">
    <property type="term" value="P:proteolysis"/>
    <property type="evidence" value="ECO:0007669"/>
    <property type="project" value="UniProtKB-KW"/>
</dbReference>
<feature type="domain" description="NlpC/P60" evidence="6">
    <location>
        <begin position="44"/>
        <end position="172"/>
    </location>
</feature>
<feature type="chain" id="PRO_5038625590" evidence="5">
    <location>
        <begin position="26"/>
        <end position="172"/>
    </location>
</feature>
<dbReference type="Pfam" id="PF00877">
    <property type="entry name" value="NLPC_P60"/>
    <property type="match status" value="1"/>
</dbReference>
<comment type="caution">
    <text evidence="7">The sequence shown here is derived from an EMBL/GenBank/DDBJ whole genome shotgun (WGS) entry which is preliminary data.</text>
</comment>
<dbReference type="Gene3D" id="3.90.1720.10">
    <property type="entry name" value="endopeptidase domain like (from Nostoc punctiforme)"/>
    <property type="match status" value="1"/>
</dbReference>
<evidence type="ECO:0000256" key="5">
    <source>
        <dbReference type="SAM" id="SignalP"/>
    </source>
</evidence>
<keyword evidence="2" id="KW-0645">Protease</keyword>
<accession>A0A841T4S5</accession>
<dbReference type="Proteomes" id="UP000574133">
    <property type="component" value="Unassembled WGS sequence"/>
</dbReference>
<dbReference type="PROSITE" id="PS51935">
    <property type="entry name" value="NLPC_P60"/>
    <property type="match status" value="1"/>
</dbReference>
<name>A0A841T4S5_9BACL</name>
<evidence type="ECO:0000256" key="3">
    <source>
        <dbReference type="ARBA" id="ARBA00022801"/>
    </source>
</evidence>
<proteinExistence type="inferred from homology"/>
<comment type="similarity">
    <text evidence="1">Belongs to the peptidase C40 family.</text>
</comment>
<keyword evidence="8" id="KW-1185">Reference proteome</keyword>
<dbReference type="EMBL" id="JACJVN010000014">
    <property type="protein sequence ID" value="MBB6676334.1"/>
    <property type="molecule type" value="Genomic_DNA"/>
</dbReference>
<dbReference type="SUPFAM" id="SSF54001">
    <property type="entry name" value="Cysteine proteinases"/>
    <property type="match status" value="1"/>
</dbReference>
<evidence type="ECO:0000256" key="2">
    <source>
        <dbReference type="ARBA" id="ARBA00022670"/>
    </source>
</evidence>
<dbReference type="PANTHER" id="PTHR47053">
    <property type="entry name" value="MUREIN DD-ENDOPEPTIDASE MEPH-RELATED"/>
    <property type="match status" value="1"/>
</dbReference>
<dbReference type="InterPro" id="IPR000064">
    <property type="entry name" value="NLP_P60_dom"/>
</dbReference>
<keyword evidence="3" id="KW-0378">Hydrolase</keyword>